<reference evidence="11" key="2">
    <citation type="submission" date="2021-04" db="EMBL/GenBank/DDBJ databases">
        <authorList>
            <person name="Podell S."/>
        </authorList>
    </citation>
    <scope>NUCLEOTIDE SEQUENCE</scope>
    <source>
        <strain evidence="11">Hildebrandi</strain>
    </source>
</reference>
<feature type="active site" description="Proton donor/acceptor" evidence="5">
    <location>
        <position position="255"/>
    </location>
</feature>
<evidence type="ECO:0000256" key="1">
    <source>
        <dbReference type="ARBA" id="ARBA00000380"/>
    </source>
</evidence>
<reference evidence="11" key="1">
    <citation type="journal article" date="2021" name="Sci. Rep.">
        <title>Diploid genomic architecture of Nitzschia inconspicua, an elite biomass production diatom.</title>
        <authorList>
            <person name="Oliver A."/>
            <person name="Podell S."/>
            <person name="Pinowska A."/>
            <person name="Traller J.C."/>
            <person name="Smith S.R."/>
            <person name="McClure R."/>
            <person name="Beliaev A."/>
            <person name="Bohutskyi P."/>
            <person name="Hill E.A."/>
            <person name="Rabines A."/>
            <person name="Zheng H."/>
            <person name="Allen L.Z."/>
            <person name="Kuo A."/>
            <person name="Grigoriev I.V."/>
            <person name="Allen A.E."/>
            <person name="Hazlebeck D."/>
            <person name="Allen E.E."/>
        </authorList>
    </citation>
    <scope>NUCLEOTIDE SEQUENCE</scope>
    <source>
        <strain evidence="11">Hildebrandi</strain>
    </source>
</reference>
<sequence>MSSSPINRSVIFATCFLLVTSILCALVQVDCFVPSPSSRSSLLSKSQRLSVGSNGDNQGKDLNRSEEDIELVDVVINGVPNEQSDSGDRAVSTEMTYFNGYSMTSGYSPFLDKDDKKKNKNRNRDDLDEDGYADMMKPGRQRSFWKKVIKFPVNAAKFLLNRSTTKEPGTLILVRHGESTWNRNKTFTGWSDDADLTEQGTREMEHAARLLMEQGYEIDVVFTSRLKRAIRSVWILLQELNEVYVPVFKSWRINERHYGSLTGLSKTQTAERLGAELVQEWRGSLRSRPPPMTESHPYYPGRERKYADLTKEQIPLTESLLDCMERTIPLWENKIVYELMEGRNVLVVAHANTLRGLVKTIDNIGDAEIQDVAIPTGIPIVYKFEKDSNGQLKSTPPSKEEHSVSQVHMNGKFLEKPGLLKEALKREAQWSQSVPGYEGTMSRHKRPMTGLERSLYKLEAERELGKWASEFIDWNALEDDGNDGNFGKPISLTEDELWAKGMKELQSGVQFDPDAPVFHDAAENATAIEIAKSISTDLSLNGDDDHDDDDDDDDDQRVIPNFFAQPCVTAIPASEDVLGSRRTAPTRLDSVIVIIRHGKTQHNKLGLFTGWEDAPLADEGIEEAKEAGRLLKLHGFEFDVVYTSWLSRALETALYVMDEMDSLWLPTVKTWRLNERMYGELTGLSKQMVKQRHGEKQFKAWRRGYNVKPPAVSSFSPHYPGNDQRYQKYLRDVRFSFKESVIRSIEKGRIILQRKLPKTESLKDCMDRTIPYFVERIAKDAVDQKKRVLISSSENAIRGLLMHLCDIPESEITGLEIPNGLPLIYDVRSKCVKLLDDGTGRDPLETYNFGEAAKYLFRPCQNEDGSIDEECTINFGGVNLSSEDQATIDFIKGRSTMQSTTAASSR</sequence>
<evidence type="ECO:0000256" key="6">
    <source>
        <dbReference type="PIRSR" id="PIRSR613078-2"/>
    </source>
</evidence>
<evidence type="ECO:0000256" key="3">
    <source>
        <dbReference type="ARBA" id="ARBA00023152"/>
    </source>
</evidence>
<dbReference type="FunFam" id="3.40.50.1240:FF:000003">
    <property type="entry name" value="2,3-bisphosphoglycerate-dependent phosphoglycerate mutase"/>
    <property type="match status" value="1"/>
</dbReference>
<gene>
    <name evidence="11" type="ORF">IV203_037368</name>
</gene>
<dbReference type="InterPro" id="IPR013078">
    <property type="entry name" value="His_Pase_superF_clade-1"/>
</dbReference>
<comment type="catalytic activity">
    <reaction evidence="1 8">
        <text>(2R)-2-phosphoglycerate = (2R)-3-phosphoglycerate</text>
        <dbReference type="Rhea" id="RHEA:15901"/>
        <dbReference type="ChEBI" id="CHEBI:58272"/>
        <dbReference type="ChEBI" id="CHEBI:58289"/>
        <dbReference type="EC" id="5.4.2.11"/>
    </reaction>
</comment>
<feature type="binding site" evidence="6">
    <location>
        <position position="266"/>
    </location>
    <ligand>
        <name>substrate</name>
    </ligand>
</feature>
<dbReference type="PROSITE" id="PS00175">
    <property type="entry name" value="PG_MUTASE"/>
    <property type="match status" value="1"/>
</dbReference>
<dbReference type="InterPro" id="IPR001345">
    <property type="entry name" value="PG/BPGM_mutase_AS"/>
</dbReference>
<dbReference type="EC" id="5.4.2.11" evidence="8"/>
<proteinExistence type="inferred from homology"/>
<evidence type="ECO:0000313" key="12">
    <source>
        <dbReference type="Proteomes" id="UP000693970"/>
    </source>
</evidence>
<evidence type="ECO:0000256" key="10">
    <source>
        <dbReference type="SAM" id="SignalP"/>
    </source>
</evidence>
<feature type="compositionally biased region" description="Low complexity" evidence="9">
    <location>
        <begin position="37"/>
        <end position="50"/>
    </location>
</feature>
<evidence type="ECO:0000256" key="7">
    <source>
        <dbReference type="PIRSR" id="PIRSR613078-3"/>
    </source>
</evidence>
<dbReference type="Proteomes" id="UP000693970">
    <property type="component" value="Unassembled WGS sequence"/>
</dbReference>
<feature type="compositionally biased region" description="Basic and acidic residues" evidence="9">
    <location>
        <begin position="111"/>
        <end position="125"/>
    </location>
</feature>
<feature type="active site" description="Tele-phosphohistidine intermediate" evidence="5">
    <location>
        <position position="176"/>
    </location>
</feature>
<keyword evidence="12" id="KW-1185">Reference proteome</keyword>
<accession>A0A9K3PYH7</accession>
<evidence type="ECO:0000256" key="5">
    <source>
        <dbReference type="PIRSR" id="PIRSR613078-1"/>
    </source>
</evidence>
<dbReference type="NCBIfam" id="TIGR01258">
    <property type="entry name" value="pgm_1"/>
    <property type="match status" value="2"/>
</dbReference>
<dbReference type="CDD" id="cd07067">
    <property type="entry name" value="HP_PGM_like"/>
    <property type="match status" value="2"/>
</dbReference>
<dbReference type="EMBL" id="JAGRRH010000009">
    <property type="protein sequence ID" value="KAG7364166.1"/>
    <property type="molecule type" value="Genomic_DNA"/>
</dbReference>
<evidence type="ECO:0000313" key="11">
    <source>
        <dbReference type="EMBL" id="KAG7364166.1"/>
    </source>
</evidence>
<dbReference type="AlphaFoldDB" id="A0A9K3PYH7"/>
<dbReference type="OrthoDB" id="4818801at2759"/>
<feature type="binding site" evidence="6">
    <location>
        <begin position="255"/>
        <end position="258"/>
    </location>
    <ligand>
        <name>substrate</name>
    </ligand>
</feature>
<dbReference type="GO" id="GO:0004619">
    <property type="term" value="F:phosphoglycerate mutase activity"/>
    <property type="evidence" value="ECO:0007669"/>
    <property type="project" value="UniProtKB-EC"/>
</dbReference>
<dbReference type="PANTHER" id="PTHR11931">
    <property type="entry name" value="PHOSPHOGLYCERATE MUTASE"/>
    <property type="match status" value="1"/>
</dbReference>
<feature type="chain" id="PRO_5039949752" description="Phosphoglycerate mutase" evidence="10">
    <location>
        <begin position="32"/>
        <end position="906"/>
    </location>
</feature>
<dbReference type="InterPro" id="IPR005952">
    <property type="entry name" value="Phosphogly_mut1"/>
</dbReference>
<evidence type="ECO:0000256" key="4">
    <source>
        <dbReference type="ARBA" id="ARBA00023235"/>
    </source>
</evidence>
<feature type="region of interest" description="Disordered" evidence="9">
    <location>
        <begin position="109"/>
        <end position="133"/>
    </location>
</feature>
<name>A0A9K3PYH7_9STRA</name>
<evidence type="ECO:0000256" key="9">
    <source>
        <dbReference type="SAM" id="MobiDB-lite"/>
    </source>
</evidence>
<evidence type="ECO:0000256" key="8">
    <source>
        <dbReference type="RuleBase" id="RU004511"/>
    </source>
</evidence>
<feature type="binding site" evidence="6">
    <location>
        <begin position="188"/>
        <end position="189"/>
    </location>
    <ligand>
        <name>substrate</name>
    </ligand>
</feature>
<protein>
    <recommendedName>
        <fullName evidence="8">Phosphoglycerate mutase</fullName>
        <ecNumber evidence="8">5.4.2.11</ecNumber>
    </recommendedName>
</protein>
<evidence type="ECO:0000256" key="2">
    <source>
        <dbReference type="ARBA" id="ARBA00006717"/>
    </source>
</evidence>
<feature type="region of interest" description="Disordered" evidence="9">
    <location>
        <begin position="37"/>
        <end position="64"/>
    </location>
</feature>
<comment type="similarity">
    <text evidence="2 8">Belongs to the phosphoglycerate mutase family. BPG-dependent PGAM subfamily.</text>
</comment>
<feature type="site" description="Transition state stabilizer" evidence="7">
    <location>
        <position position="350"/>
    </location>
</feature>
<keyword evidence="4 8" id="KW-0413">Isomerase</keyword>
<comment type="caution">
    <text evidence="11">The sequence shown here is derived from an EMBL/GenBank/DDBJ whole genome shotgun (WGS) entry which is preliminary data.</text>
</comment>
<dbReference type="GO" id="GO:0006096">
    <property type="term" value="P:glycolytic process"/>
    <property type="evidence" value="ECO:0007669"/>
    <property type="project" value="UniProtKB-KW"/>
</dbReference>
<keyword evidence="10" id="KW-0732">Signal</keyword>
<feature type="binding site" evidence="6">
    <location>
        <begin position="175"/>
        <end position="182"/>
    </location>
    <ligand>
        <name>substrate</name>
    </ligand>
</feature>
<dbReference type="HAMAP" id="MF_01039">
    <property type="entry name" value="PGAM_GpmA"/>
    <property type="match status" value="2"/>
</dbReference>
<dbReference type="SMART" id="SM00855">
    <property type="entry name" value="PGAM"/>
    <property type="match status" value="2"/>
</dbReference>
<organism evidence="11 12">
    <name type="scientific">Nitzschia inconspicua</name>
    <dbReference type="NCBI Taxonomy" id="303405"/>
    <lineage>
        <taxon>Eukaryota</taxon>
        <taxon>Sar</taxon>
        <taxon>Stramenopiles</taxon>
        <taxon>Ochrophyta</taxon>
        <taxon>Bacillariophyta</taxon>
        <taxon>Bacillariophyceae</taxon>
        <taxon>Bacillariophycidae</taxon>
        <taxon>Bacillariales</taxon>
        <taxon>Bacillariaceae</taxon>
        <taxon>Nitzschia</taxon>
    </lineage>
</organism>
<keyword evidence="3 8" id="KW-0324">Glycolysis</keyword>
<dbReference type="Pfam" id="PF00300">
    <property type="entry name" value="His_Phos_1"/>
    <property type="match status" value="2"/>
</dbReference>
<feature type="signal peptide" evidence="10">
    <location>
        <begin position="1"/>
        <end position="31"/>
    </location>
</feature>
<feature type="binding site" evidence="6">
    <location>
        <position position="228"/>
    </location>
    <ligand>
        <name>substrate</name>
    </ligand>
</feature>